<dbReference type="EMBL" id="JMKI01000038">
    <property type="protein sequence ID" value="KEJ91673.1"/>
    <property type="molecule type" value="Genomic_DNA"/>
</dbReference>
<sequence length="247" mass="26873">MRVKDKIAMFIGGSSDIATATAVKFIEEGATIILVDYDKKVFERMKDAYAGKEDKVREYVADARKYEEIEAAVEATLKEFGRIDILVNCAGILIHKPIDVLTIQEWQDVIDINLTGIFNACKAVTPGMKERKYGRIVNISSIGGRTGRPGVGVNYAAAKAGIVGLTQTLAKELAPWTITANVIAPGPLKGRMFFGMEQHLIDELISNIPLGRVGEMDEIAYAILYLASDEAGWTTGEVLDVNGGAYI</sequence>
<evidence type="ECO:0000313" key="4">
    <source>
        <dbReference type="Proteomes" id="UP000027665"/>
    </source>
</evidence>
<dbReference type="PROSITE" id="PS00061">
    <property type="entry name" value="ADH_SHORT"/>
    <property type="match status" value="1"/>
</dbReference>
<evidence type="ECO:0008006" key="5">
    <source>
        <dbReference type="Google" id="ProtNLM"/>
    </source>
</evidence>
<dbReference type="Proteomes" id="UP000027665">
    <property type="component" value="Unassembled WGS sequence"/>
</dbReference>
<dbReference type="PRINTS" id="PR00080">
    <property type="entry name" value="SDRFAMILY"/>
</dbReference>
<dbReference type="Gene3D" id="3.40.50.720">
    <property type="entry name" value="NAD(P)-binding Rossmann-like Domain"/>
    <property type="match status" value="1"/>
</dbReference>
<dbReference type="SUPFAM" id="SSF51735">
    <property type="entry name" value="NAD(P)-binding Rossmann-fold domains"/>
    <property type="match status" value="1"/>
</dbReference>
<evidence type="ECO:0000256" key="2">
    <source>
        <dbReference type="ARBA" id="ARBA00023002"/>
    </source>
</evidence>
<dbReference type="InterPro" id="IPR036291">
    <property type="entry name" value="NAD(P)-bd_dom_sf"/>
</dbReference>
<accession>A0A073IMU4</accession>
<dbReference type="InterPro" id="IPR002347">
    <property type="entry name" value="SDR_fam"/>
</dbReference>
<keyword evidence="4" id="KW-1185">Reference proteome</keyword>
<dbReference type="GeneID" id="90984233"/>
<keyword evidence="2" id="KW-0560">Oxidoreductase</keyword>
<reference evidence="3 4" key="1">
    <citation type="submission" date="2014-04" db="EMBL/GenBank/DDBJ databases">
        <title>Draft Genome Sequence of Synergistes jonesii.</title>
        <authorList>
            <person name="Coil D.A."/>
            <person name="Eisen J.A."/>
            <person name="Holland-Moritz H.E."/>
        </authorList>
    </citation>
    <scope>NUCLEOTIDE SEQUENCE [LARGE SCALE GENOMIC DNA]</scope>
    <source>
        <strain evidence="3 4">78-1</strain>
    </source>
</reference>
<dbReference type="Pfam" id="PF13561">
    <property type="entry name" value="adh_short_C2"/>
    <property type="match status" value="1"/>
</dbReference>
<dbReference type="STRING" id="2754.EH55_08345"/>
<gene>
    <name evidence="3" type="ORF">EH55_08345</name>
</gene>
<dbReference type="AlphaFoldDB" id="A0A073IMU4"/>
<dbReference type="PATRIC" id="fig|2754.20.peg.1763"/>
<comment type="similarity">
    <text evidence="1">Belongs to the short-chain dehydrogenases/reductases (SDR) family.</text>
</comment>
<dbReference type="PANTHER" id="PTHR42760:SF133">
    <property type="entry name" value="3-OXOACYL-[ACYL-CARRIER-PROTEIN] REDUCTASE"/>
    <property type="match status" value="1"/>
</dbReference>
<dbReference type="eggNOG" id="COG1028">
    <property type="taxonomic scope" value="Bacteria"/>
</dbReference>
<comment type="caution">
    <text evidence="3">The sequence shown here is derived from an EMBL/GenBank/DDBJ whole genome shotgun (WGS) entry which is preliminary data.</text>
</comment>
<name>A0A073IMU4_9BACT</name>
<dbReference type="RefSeq" id="WP_037977555.1">
    <property type="nucleotide sequence ID" value="NZ_JMKI01000038.1"/>
</dbReference>
<proteinExistence type="inferred from homology"/>
<dbReference type="FunFam" id="3.40.50.720:FF:000173">
    <property type="entry name" value="3-oxoacyl-[acyl-carrier protein] reductase"/>
    <property type="match status" value="1"/>
</dbReference>
<organism evidence="3 4">
    <name type="scientific">Synergistes jonesii</name>
    <dbReference type="NCBI Taxonomy" id="2754"/>
    <lineage>
        <taxon>Bacteria</taxon>
        <taxon>Thermotogati</taxon>
        <taxon>Synergistota</taxon>
        <taxon>Synergistia</taxon>
        <taxon>Synergistales</taxon>
        <taxon>Synergistaceae</taxon>
        <taxon>Synergistes</taxon>
    </lineage>
</organism>
<evidence type="ECO:0000313" key="3">
    <source>
        <dbReference type="EMBL" id="KEJ91673.1"/>
    </source>
</evidence>
<dbReference type="GO" id="GO:0016616">
    <property type="term" value="F:oxidoreductase activity, acting on the CH-OH group of donors, NAD or NADP as acceptor"/>
    <property type="evidence" value="ECO:0007669"/>
    <property type="project" value="TreeGrafter"/>
</dbReference>
<evidence type="ECO:0000256" key="1">
    <source>
        <dbReference type="ARBA" id="ARBA00006484"/>
    </source>
</evidence>
<dbReference type="OrthoDB" id="9805904at2"/>
<dbReference type="PANTHER" id="PTHR42760">
    <property type="entry name" value="SHORT-CHAIN DEHYDROGENASES/REDUCTASES FAMILY MEMBER"/>
    <property type="match status" value="1"/>
</dbReference>
<dbReference type="InterPro" id="IPR020904">
    <property type="entry name" value="Sc_DH/Rdtase_CS"/>
</dbReference>
<dbReference type="PRINTS" id="PR00081">
    <property type="entry name" value="GDHRDH"/>
</dbReference>
<protein>
    <recommendedName>
        <fullName evidence="5">Short-chain dehydrogenase</fullName>
    </recommendedName>
</protein>